<dbReference type="InterPro" id="IPR010031">
    <property type="entry name" value="FAD_lactone_oxidase-like"/>
</dbReference>
<protein>
    <submittedName>
        <fullName evidence="3">FAD-binding protein</fullName>
    </submittedName>
</protein>
<sequence>MAGAASPGATNWAGNVAFRASGVHRPAGLEELRRLVAGASRVRALGSGHSFSDVADAPGALVRLDRMPQEITLDRAAGRVRVGAGVTYARLADALHAGGHALAAMASLPHISVAGSVATGTHGSGDGNRSLSAAVSGLELVTADGSLVTLERGEADFPGAVVALGALGVVTALTLDVLPAFELRQYVLEDLPWDAPFDEVLAAGHSVSLFTDWHSVRVWLKRHDELPAGARWGARPADRPRHPVPGMPAGACTAQLGVPGPWHERLPHFRADAPPSSAGDELQSEFALPRAHLGDALAVLRALRDRIRPALQISEVRTVAADHLWLSPFHGRDSVAVHFTWVRDWGVVRPVLRLVEDALAPFEPRPHWGKLFTRWPACPPRFAELVRRYDPAGKFGNDFVRRLLET</sequence>
<dbReference type="RefSeq" id="WP_397020227.1">
    <property type="nucleotide sequence ID" value="NZ_JBITMB010000002.1"/>
</dbReference>
<comment type="caution">
    <text evidence="3">The sequence shown here is derived from an EMBL/GenBank/DDBJ whole genome shotgun (WGS) entry which is preliminary data.</text>
</comment>
<feature type="domain" description="FAD-binding PCMH-type" evidence="2">
    <location>
        <begin position="16"/>
        <end position="180"/>
    </location>
</feature>
<keyword evidence="1" id="KW-0560">Oxidoreductase</keyword>
<dbReference type="PROSITE" id="PS51387">
    <property type="entry name" value="FAD_PCMH"/>
    <property type="match status" value="1"/>
</dbReference>
<dbReference type="Gene3D" id="1.10.45.10">
    <property type="entry name" value="Vanillyl-alcohol Oxidase, Chain A, domain 4"/>
    <property type="match status" value="1"/>
</dbReference>
<dbReference type="PANTHER" id="PTHR43762">
    <property type="entry name" value="L-GULONOLACTONE OXIDASE"/>
    <property type="match status" value="1"/>
</dbReference>
<dbReference type="Pfam" id="PF01565">
    <property type="entry name" value="FAD_binding_4"/>
    <property type="match status" value="1"/>
</dbReference>
<proteinExistence type="predicted"/>
<dbReference type="Gene3D" id="3.30.70.2520">
    <property type="match status" value="1"/>
</dbReference>
<evidence type="ECO:0000256" key="1">
    <source>
        <dbReference type="ARBA" id="ARBA00023002"/>
    </source>
</evidence>
<accession>A0ABW8A3A5</accession>
<dbReference type="PANTHER" id="PTHR43762:SF1">
    <property type="entry name" value="D-ARABINONO-1,4-LACTONE OXIDASE"/>
    <property type="match status" value="1"/>
</dbReference>
<evidence type="ECO:0000313" key="4">
    <source>
        <dbReference type="Proteomes" id="UP001612928"/>
    </source>
</evidence>
<dbReference type="InterPro" id="IPR016169">
    <property type="entry name" value="FAD-bd_PCMH_sub2"/>
</dbReference>
<dbReference type="InterPro" id="IPR036318">
    <property type="entry name" value="FAD-bd_PCMH-like_sf"/>
</dbReference>
<keyword evidence="4" id="KW-1185">Reference proteome</keyword>
<dbReference type="InterPro" id="IPR016171">
    <property type="entry name" value="Vanillyl_alc_oxidase_C-sub2"/>
</dbReference>
<dbReference type="Gene3D" id="3.30.465.10">
    <property type="match status" value="1"/>
</dbReference>
<dbReference type="SUPFAM" id="SSF56176">
    <property type="entry name" value="FAD-binding/transporter-associated domain-like"/>
    <property type="match status" value="1"/>
</dbReference>
<dbReference type="Gene3D" id="3.30.43.10">
    <property type="entry name" value="Uridine Diphospho-n-acetylenolpyruvylglucosamine Reductase, domain 2"/>
    <property type="match status" value="1"/>
</dbReference>
<evidence type="ECO:0000313" key="3">
    <source>
        <dbReference type="EMBL" id="MFI7440501.1"/>
    </source>
</evidence>
<dbReference type="InterPro" id="IPR016167">
    <property type="entry name" value="FAD-bd_PCMH_sub1"/>
</dbReference>
<dbReference type="Pfam" id="PF04030">
    <property type="entry name" value="ALO"/>
    <property type="match status" value="1"/>
</dbReference>
<dbReference type="InterPro" id="IPR016166">
    <property type="entry name" value="FAD-bd_PCMH"/>
</dbReference>
<gene>
    <name evidence="3" type="ORF">ACIBP5_11110</name>
</gene>
<dbReference type="Proteomes" id="UP001612928">
    <property type="component" value="Unassembled WGS sequence"/>
</dbReference>
<reference evidence="3 4" key="1">
    <citation type="submission" date="2024-10" db="EMBL/GenBank/DDBJ databases">
        <title>The Natural Products Discovery Center: Release of the First 8490 Sequenced Strains for Exploring Actinobacteria Biosynthetic Diversity.</title>
        <authorList>
            <person name="Kalkreuter E."/>
            <person name="Kautsar S.A."/>
            <person name="Yang D."/>
            <person name="Bader C.D."/>
            <person name="Teijaro C.N."/>
            <person name="Fluegel L."/>
            <person name="Davis C.M."/>
            <person name="Simpson J.R."/>
            <person name="Lauterbach L."/>
            <person name="Steele A.D."/>
            <person name="Gui C."/>
            <person name="Meng S."/>
            <person name="Li G."/>
            <person name="Viehrig K."/>
            <person name="Ye F."/>
            <person name="Su P."/>
            <person name="Kiefer A.F."/>
            <person name="Nichols A."/>
            <person name="Cepeda A.J."/>
            <person name="Yan W."/>
            <person name="Fan B."/>
            <person name="Jiang Y."/>
            <person name="Adhikari A."/>
            <person name="Zheng C.-J."/>
            <person name="Schuster L."/>
            <person name="Cowan T.M."/>
            <person name="Smanski M.J."/>
            <person name="Chevrette M.G."/>
            <person name="De Carvalho L.P.S."/>
            <person name="Shen B."/>
        </authorList>
    </citation>
    <scope>NUCLEOTIDE SEQUENCE [LARGE SCALE GENOMIC DNA]</scope>
    <source>
        <strain evidence="3 4">NPDC049503</strain>
    </source>
</reference>
<dbReference type="InterPro" id="IPR006094">
    <property type="entry name" value="Oxid_FAD_bind_N"/>
</dbReference>
<name>A0ABW8A3A5_9ACTN</name>
<evidence type="ECO:0000259" key="2">
    <source>
        <dbReference type="PROSITE" id="PS51387"/>
    </source>
</evidence>
<dbReference type="Gene3D" id="3.30.70.2530">
    <property type="match status" value="1"/>
</dbReference>
<dbReference type="EMBL" id="JBITMB010000002">
    <property type="protein sequence ID" value="MFI7440501.1"/>
    <property type="molecule type" value="Genomic_DNA"/>
</dbReference>
<dbReference type="InterPro" id="IPR007173">
    <property type="entry name" value="ALO_C"/>
</dbReference>
<organism evidence="3 4">
    <name type="scientific">Nonomuraea indica</name>
    <dbReference type="NCBI Taxonomy" id="1581193"/>
    <lineage>
        <taxon>Bacteria</taxon>
        <taxon>Bacillati</taxon>
        <taxon>Actinomycetota</taxon>
        <taxon>Actinomycetes</taxon>
        <taxon>Streptosporangiales</taxon>
        <taxon>Streptosporangiaceae</taxon>
        <taxon>Nonomuraea</taxon>
    </lineage>
</organism>